<feature type="coiled-coil region" evidence="1">
    <location>
        <begin position="611"/>
        <end position="691"/>
    </location>
</feature>
<dbReference type="OrthoDB" id="1750920at2759"/>
<protein>
    <submittedName>
        <fullName evidence="4">Transposase (Putative), gypsy type</fullName>
    </submittedName>
</protein>
<dbReference type="Proteomes" id="UP000187203">
    <property type="component" value="Unassembled WGS sequence"/>
</dbReference>
<feature type="compositionally biased region" description="Basic and acidic residues" evidence="2">
    <location>
        <begin position="488"/>
        <end position="497"/>
    </location>
</feature>
<gene>
    <name evidence="4" type="ORF">COLO4_26847</name>
</gene>
<dbReference type="PANTHER" id="PTHR31099:SF28">
    <property type="entry name" value="F5J5.12"/>
    <property type="match status" value="1"/>
</dbReference>
<sequence>MSESGESDPSRDEIASVRGSLVEEGCSAMDDVDEEMVDCGAEDSEELSSDTSGGSDYSLELVGASRPVHLNFDVAPNILKEHLRVYHKYCRVKFGDCSARVSRFQLEAHLKSTFEFYRCASEVGLCDGKNGFEALVTTESDRAFHIRDLGKVCFFYRLAFDFGFRLPVHPFIVEVCRYYGVALTQFVPNTWKILISYIVVCVYKGWTPHVSVIRFLFQIQRRIGGWYAFQVRRGKTNKFPGPGNNHKWQRDFFGVEIKEGAEWGIAVQWWEINSSKKNYLSDLILSDEEETHVDYLQRVRHTPEQLCHRTRLYLCGIGPPPDSYNDVEMEIIGPLAIDGVRMVVNARGEEGRKLMMGWSEDACVDYVVYNLINGRLELDPNTAAPEASPELFGEELDPELPMDKDKVSWKDAIRAGMNRKKVEPQDKAQGKKRPAEQPPKDNMPKKSRAAHEVRSAAPESVVGVSSSKPSGVAGTSSSSSKVTSVKDTPSRGERPLVGREGSNTKHSAVPPRGRGRGNLDFLCDLMAQLKMGDPREIATVEDFEDDECVACLAALANKVAIFSQRLLLSYRPSLTKKDKGLLERLDDNCLLMNRKECREIQSKADKDEKARKDVERLHGSLEKKFAELEAKFSKLERDHSDLTGDYASLKKSKDENASTFGLCKIQMQKEIEDLKALLDEKVAECEKKDAEIADIVAQASGIASDLADGARGGDIAIGGKISEVAEALACDVLILPSELEFTTNDLLRVAQDELARNDDIADEIFADDVVVASASVDLSALLSRVGDVGAR</sequence>
<accession>A0A1R3HU99</accession>
<dbReference type="InterPro" id="IPR007321">
    <property type="entry name" value="Transposase_28"/>
</dbReference>
<reference evidence="5" key="1">
    <citation type="submission" date="2013-09" db="EMBL/GenBank/DDBJ databases">
        <title>Corchorus olitorius genome sequencing.</title>
        <authorList>
            <person name="Alam M."/>
            <person name="Haque M.S."/>
            <person name="Islam M.S."/>
            <person name="Emdad E.M."/>
            <person name="Islam M.M."/>
            <person name="Ahmed B."/>
            <person name="Halim A."/>
            <person name="Hossen Q.M.M."/>
            <person name="Hossain M.Z."/>
            <person name="Ahmed R."/>
            <person name="Khan M.M."/>
            <person name="Islam R."/>
            <person name="Rashid M.M."/>
            <person name="Khan S.A."/>
            <person name="Rahman M.S."/>
            <person name="Alam M."/>
            <person name="Yahiya A.S."/>
            <person name="Khan M.S."/>
            <person name="Azam M.S."/>
            <person name="Haque T."/>
            <person name="Lashkar M.Z.H."/>
            <person name="Akhand A.I."/>
            <person name="Morshed G."/>
            <person name="Roy S."/>
            <person name="Uddin K.S."/>
            <person name="Rabeya T."/>
            <person name="Hossain A.S."/>
            <person name="Chowdhury A."/>
            <person name="Snigdha A.R."/>
            <person name="Mortoza M.S."/>
            <person name="Matin S.A."/>
            <person name="Hoque S.M.E."/>
            <person name="Islam M.K."/>
            <person name="Roy D.K."/>
            <person name="Haider R."/>
            <person name="Moosa M.M."/>
            <person name="Elias S.M."/>
            <person name="Hasan A.M."/>
            <person name="Jahan S."/>
            <person name="Shafiuddin M."/>
            <person name="Mahmood N."/>
            <person name="Shommy N.S."/>
        </authorList>
    </citation>
    <scope>NUCLEOTIDE SEQUENCE [LARGE SCALE GENOMIC DNA]</scope>
    <source>
        <strain evidence="5">cv. O-4</strain>
    </source>
</reference>
<evidence type="ECO:0000259" key="3">
    <source>
        <dbReference type="Pfam" id="PF04195"/>
    </source>
</evidence>
<comment type="caution">
    <text evidence="4">The sequence shown here is derived from an EMBL/GenBank/DDBJ whole genome shotgun (WGS) entry which is preliminary data.</text>
</comment>
<dbReference type="AlphaFoldDB" id="A0A1R3HU99"/>
<name>A0A1R3HU99_9ROSI</name>
<feature type="compositionally biased region" description="Low complexity" evidence="2">
    <location>
        <begin position="460"/>
        <end position="487"/>
    </location>
</feature>
<evidence type="ECO:0000256" key="2">
    <source>
        <dbReference type="SAM" id="MobiDB-lite"/>
    </source>
</evidence>
<dbReference type="EMBL" id="AWUE01019392">
    <property type="protein sequence ID" value="OMO73810.1"/>
    <property type="molecule type" value="Genomic_DNA"/>
</dbReference>
<proteinExistence type="predicted"/>
<keyword evidence="1" id="KW-0175">Coiled coil</keyword>
<feature type="domain" description="Transposase (putative) gypsy type" evidence="3">
    <location>
        <begin position="158"/>
        <end position="220"/>
    </location>
</feature>
<dbReference type="PANTHER" id="PTHR31099">
    <property type="entry name" value="OS06G0165300 PROTEIN"/>
    <property type="match status" value="1"/>
</dbReference>
<keyword evidence="5" id="KW-1185">Reference proteome</keyword>
<feature type="region of interest" description="Disordered" evidence="2">
    <location>
        <begin position="379"/>
        <end position="515"/>
    </location>
</feature>
<dbReference type="Pfam" id="PF04195">
    <property type="entry name" value="Transposase_28"/>
    <property type="match status" value="1"/>
</dbReference>
<feature type="compositionally biased region" description="Basic and acidic residues" evidence="2">
    <location>
        <begin position="420"/>
        <end position="454"/>
    </location>
</feature>
<evidence type="ECO:0000313" key="5">
    <source>
        <dbReference type="Proteomes" id="UP000187203"/>
    </source>
</evidence>
<evidence type="ECO:0000313" key="4">
    <source>
        <dbReference type="EMBL" id="OMO73810.1"/>
    </source>
</evidence>
<organism evidence="4 5">
    <name type="scientific">Corchorus olitorius</name>
    <dbReference type="NCBI Taxonomy" id="93759"/>
    <lineage>
        <taxon>Eukaryota</taxon>
        <taxon>Viridiplantae</taxon>
        <taxon>Streptophyta</taxon>
        <taxon>Embryophyta</taxon>
        <taxon>Tracheophyta</taxon>
        <taxon>Spermatophyta</taxon>
        <taxon>Magnoliopsida</taxon>
        <taxon>eudicotyledons</taxon>
        <taxon>Gunneridae</taxon>
        <taxon>Pentapetalae</taxon>
        <taxon>rosids</taxon>
        <taxon>malvids</taxon>
        <taxon>Malvales</taxon>
        <taxon>Malvaceae</taxon>
        <taxon>Grewioideae</taxon>
        <taxon>Apeibeae</taxon>
        <taxon>Corchorus</taxon>
    </lineage>
</organism>
<feature type="compositionally biased region" description="Basic and acidic residues" evidence="2">
    <location>
        <begin position="401"/>
        <end position="413"/>
    </location>
</feature>
<evidence type="ECO:0000256" key="1">
    <source>
        <dbReference type="SAM" id="Coils"/>
    </source>
</evidence>